<keyword evidence="3" id="KW-1185">Reference proteome</keyword>
<feature type="compositionally biased region" description="Polar residues" evidence="1">
    <location>
        <begin position="13"/>
        <end position="23"/>
    </location>
</feature>
<dbReference type="AlphaFoldDB" id="A0AAV2FB57"/>
<sequence>MGYNLPQDHKKTSATVYPTTGQPSRRRPPPCSDGSLPVIDENNKSRISSCLEASAVCCLILYFSLFSVGKIADSLSTYSPHPEVASAVVAVKQMNNGSRLTADWAFTLRLNNDNCYEAVVVHRVEASVSHADSPDQVLASTTQSGSLNGPDGSTGLLNLAIHLGAEEADVGGSVADAISKEIENKDGRLRFTASILVWVRTTPYFFPYRYYLARISCEPFWIRSSNIIGWSEDNYDDYRTNCHSHV</sequence>
<name>A0AAV2FB57_9ROSI</name>
<proteinExistence type="predicted"/>
<reference evidence="2 3" key="1">
    <citation type="submission" date="2024-04" db="EMBL/GenBank/DDBJ databases">
        <authorList>
            <person name="Fracassetti M."/>
        </authorList>
    </citation>
    <scope>NUCLEOTIDE SEQUENCE [LARGE SCALE GENOMIC DNA]</scope>
</reference>
<evidence type="ECO:0000313" key="3">
    <source>
        <dbReference type="Proteomes" id="UP001497516"/>
    </source>
</evidence>
<protein>
    <submittedName>
        <fullName evidence="2">Uncharacterized protein</fullName>
    </submittedName>
</protein>
<organism evidence="2 3">
    <name type="scientific">Linum trigynum</name>
    <dbReference type="NCBI Taxonomy" id="586398"/>
    <lineage>
        <taxon>Eukaryota</taxon>
        <taxon>Viridiplantae</taxon>
        <taxon>Streptophyta</taxon>
        <taxon>Embryophyta</taxon>
        <taxon>Tracheophyta</taxon>
        <taxon>Spermatophyta</taxon>
        <taxon>Magnoliopsida</taxon>
        <taxon>eudicotyledons</taxon>
        <taxon>Gunneridae</taxon>
        <taxon>Pentapetalae</taxon>
        <taxon>rosids</taxon>
        <taxon>fabids</taxon>
        <taxon>Malpighiales</taxon>
        <taxon>Linaceae</taxon>
        <taxon>Linum</taxon>
    </lineage>
</organism>
<feature type="region of interest" description="Disordered" evidence="1">
    <location>
        <begin position="1"/>
        <end position="36"/>
    </location>
</feature>
<gene>
    <name evidence="2" type="ORF">LTRI10_LOCUS35439</name>
</gene>
<dbReference type="Proteomes" id="UP001497516">
    <property type="component" value="Chromosome 6"/>
</dbReference>
<evidence type="ECO:0000313" key="2">
    <source>
        <dbReference type="EMBL" id="CAL1394973.1"/>
    </source>
</evidence>
<evidence type="ECO:0000256" key="1">
    <source>
        <dbReference type="SAM" id="MobiDB-lite"/>
    </source>
</evidence>
<accession>A0AAV2FB57</accession>
<dbReference type="EMBL" id="OZ034819">
    <property type="protein sequence ID" value="CAL1394973.1"/>
    <property type="molecule type" value="Genomic_DNA"/>
</dbReference>